<dbReference type="NCBIfam" id="TIGR02274">
    <property type="entry name" value="dCTP_deam"/>
    <property type="match status" value="1"/>
</dbReference>
<dbReference type="SUPFAM" id="SSF51283">
    <property type="entry name" value="dUTPase-like"/>
    <property type="match status" value="1"/>
</dbReference>
<dbReference type="STRING" id="349215.A11S_2386"/>
<organism evidence="3 4">
    <name type="scientific">Micavibrio aeruginosavorus EPB</name>
    <dbReference type="NCBI Taxonomy" id="349215"/>
    <lineage>
        <taxon>Bacteria</taxon>
        <taxon>Pseudomonadati</taxon>
        <taxon>Bdellovibrionota</taxon>
        <taxon>Bdellovibrionia</taxon>
        <taxon>Bdellovibrionales</taxon>
        <taxon>Pseudobdellovibrionaceae</taxon>
        <taxon>Micavibrio</taxon>
    </lineage>
</organism>
<gene>
    <name evidence="3" type="ORF">A11S_2386</name>
</gene>
<name>M4VKY8_9BACT</name>
<dbReference type="PANTHER" id="PTHR42680">
    <property type="entry name" value="DCTP DEAMINASE"/>
    <property type="match status" value="1"/>
</dbReference>
<dbReference type="GO" id="GO:0008829">
    <property type="term" value="F:dCTP deaminase activity"/>
    <property type="evidence" value="ECO:0007669"/>
    <property type="project" value="InterPro"/>
</dbReference>
<keyword evidence="1" id="KW-0378">Hydrolase</keyword>
<dbReference type="Gene3D" id="2.70.40.10">
    <property type="match status" value="1"/>
</dbReference>
<dbReference type="CDD" id="cd07557">
    <property type="entry name" value="trimeric_dUTPase"/>
    <property type="match status" value="1"/>
</dbReference>
<evidence type="ECO:0000256" key="1">
    <source>
        <dbReference type="ARBA" id="ARBA00022801"/>
    </source>
</evidence>
<dbReference type="InterPro" id="IPR011962">
    <property type="entry name" value="dCTP_deaminase"/>
</dbReference>
<dbReference type="PANTHER" id="PTHR42680:SF3">
    <property type="entry name" value="DCTP DEAMINASE"/>
    <property type="match status" value="1"/>
</dbReference>
<dbReference type="GO" id="GO:0015949">
    <property type="term" value="P:nucleobase-containing small molecule interconversion"/>
    <property type="evidence" value="ECO:0007669"/>
    <property type="project" value="TreeGrafter"/>
</dbReference>
<accession>M4VKY8</accession>
<dbReference type="InterPro" id="IPR036157">
    <property type="entry name" value="dUTPase-like_sf"/>
</dbReference>
<protein>
    <submittedName>
        <fullName evidence="3">Deoxycytidine triphosphate deaminase</fullName>
    </submittedName>
</protein>
<dbReference type="HOGENOM" id="CLU_087476_2_1_5"/>
<proteinExistence type="predicted"/>
<dbReference type="KEGG" id="man:A11S_2386"/>
<sequence length="196" mass="22231">MIDSLHSKDKNSLFVDPLLDEDEQVGAISIDFRLGYDFQVSILTRKPSVDLVSTDQDWRPVSTYFQETRRDIGEKFVLYPHQVAISTTLEYVALPSDTYADILSRSSYTRLGIHISTMIQPGYKGCIPLELVNHGSTPIELVVGCRIAQARFYKLTEAQEYLRSGSVRKYHGEVRPTISKAESDPDLKKLIMLSRT</sequence>
<evidence type="ECO:0000256" key="2">
    <source>
        <dbReference type="ARBA" id="ARBA00023080"/>
    </source>
</evidence>
<dbReference type="EMBL" id="CP003538">
    <property type="protein sequence ID" value="AGH99180.1"/>
    <property type="molecule type" value="Genomic_DNA"/>
</dbReference>
<dbReference type="Pfam" id="PF22769">
    <property type="entry name" value="DCD"/>
    <property type="match status" value="1"/>
</dbReference>
<dbReference type="Proteomes" id="UP000011932">
    <property type="component" value="Chromosome"/>
</dbReference>
<dbReference type="GO" id="GO:0006229">
    <property type="term" value="P:dUTP biosynthetic process"/>
    <property type="evidence" value="ECO:0007669"/>
    <property type="project" value="InterPro"/>
</dbReference>
<reference evidence="3 4" key="1">
    <citation type="journal article" date="2013" name="ISME J.">
        <title>By their genes ye shall know them: genomic signatures of predatory bacteria.</title>
        <authorList>
            <person name="Pasternak Z."/>
            <person name="Pietrokovski S."/>
            <person name="Rotem O."/>
            <person name="Gophna U."/>
            <person name="Lurie-Weinberger M.N."/>
            <person name="Jurkevitch E."/>
        </authorList>
    </citation>
    <scope>NUCLEOTIDE SEQUENCE [LARGE SCALE GENOMIC DNA]</scope>
    <source>
        <strain evidence="3">EPB</strain>
    </source>
</reference>
<dbReference type="AlphaFoldDB" id="M4VKY8"/>
<keyword evidence="2" id="KW-0546">Nucleotide metabolism</keyword>
<dbReference type="InterPro" id="IPR033704">
    <property type="entry name" value="dUTPase_trimeric"/>
</dbReference>
<evidence type="ECO:0000313" key="3">
    <source>
        <dbReference type="EMBL" id="AGH99180.1"/>
    </source>
</evidence>
<evidence type="ECO:0000313" key="4">
    <source>
        <dbReference type="Proteomes" id="UP000011932"/>
    </source>
</evidence>